<dbReference type="AlphaFoldDB" id="G0J3E8"/>
<gene>
    <name evidence="1" type="ordered locus">Cycma_0813</name>
</gene>
<evidence type="ECO:0008006" key="3">
    <source>
        <dbReference type="Google" id="ProtNLM"/>
    </source>
</evidence>
<protein>
    <recommendedName>
        <fullName evidence="3">DUF4221 domain-containing protein</fullName>
    </recommendedName>
</protein>
<reference evidence="2" key="1">
    <citation type="submission" date="2011-07" db="EMBL/GenBank/DDBJ databases">
        <title>The complete genome of Cyclobacterium marinum DSM 745.</title>
        <authorList>
            <person name="Lucas S."/>
            <person name="Han J."/>
            <person name="Lapidus A."/>
            <person name="Bruce D."/>
            <person name="Goodwin L."/>
            <person name="Pitluck S."/>
            <person name="Peters L."/>
            <person name="Kyrpides N."/>
            <person name="Mavromatis K."/>
            <person name="Ivanova N."/>
            <person name="Ovchinnikova G."/>
            <person name="Chertkov O."/>
            <person name="Detter J.C."/>
            <person name="Tapia R."/>
            <person name="Han C."/>
            <person name="Land M."/>
            <person name="Hauser L."/>
            <person name="Markowitz V."/>
            <person name="Cheng J.-F."/>
            <person name="Hugenholtz P."/>
            <person name="Woyke T."/>
            <person name="Wu D."/>
            <person name="Tindall B."/>
            <person name="Schuetze A."/>
            <person name="Brambilla E."/>
            <person name="Klenk H.-P."/>
            <person name="Eisen J.A."/>
        </authorList>
    </citation>
    <scope>NUCLEOTIDE SEQUENCE [LARGE SCALE GENOMIC DNA]</scope>
    <source>
        <strain evidence="2">ATCC 25205 / DSM 745 / LMG 13164 / NCIMB 1802</strain>
    </source>
</reference>
<keyword evidence="2" id="KW-1185">Reference proteome</keyword>
<dbReference type="Proteomes" id="UP000001635">
    <property type="component" value="Chromosome"/>
</dbReference>
<name>G0J3E8_CYCMS</name>
<organism evidence="1 2">
    <name type="scientific">Cyclobacterium marinum (strain ATCC 25205 / DSM 745 / LMG 13164 / NCIMB 1802)</name>
    <name type="common">Flectobacillus marinus</name>
    <dbReference type="NCBI Taxonomy" id="880070"/>
    <lineage>
        <taxon>Bacteria</taxon>
        <taxon>Pseudomonadati</taxon>
        <taxon>Bacteroidota</taxon>
        <taxon>Cytophagia</taxon>
        <taxon>Cytophagales</taxon>
        <taxon>Cyclobacteriaceae</taxon>
        <taxon>Cyclobacterium</taxon>
    </lineage>
</organism>
<evidence type="ECO:0000313" key="2">
    <source>
        <dbReference type="Proteomes" id="UP000001635"/>
    </source>
</evidence>
<dbReference type="EMBL" id="CP002955">
    <property type="protein sequence ID" value="AEL24587.1"/>
    <property type="molecule type" value="Genomic_DNA"/>
</dbReference>
<dbReference type="eggNOG" id="ENOG5033PMD">
    <property type="taxonomic scope" value="Bacteria"/>
</dbReference>
<dbReference type="RefSeq" id="WP_014018885.1">
    <property type="nucleotide sequence ID" value="NC_015914.1"/>
</dbReference>
<proteinExistence type="predicted"/>
<dbReference type="HOGENOM" id="CLU_701569_0_0_10"/>
<dbReference type="PROSITE" id="PS51257">
    <property type="entry name" value="PROKAR_LIPOPROTEIN"/>
    <property type="match status" value="1"/>
</dbReference>
<evidence type="ECO:0000313" key="1">
    <source>
        <dbReference type="EMBL" id="AEL24587.1"/>
    </source>
</evidence>
<sequence length="400" mass="46668">MRSQMMNFRNCLVSILILFSCSSENKEEEKGPERKMSFVLVDSVVVDVLEPLVIDDQQLVGETFLMRGQKSRNPYLVTKNGEVIKAYDLLNDSPNGIGFNGGFGYNFLGEDKWVGLSQAFFKNYHIYNLEGVKEKTLDTIDLGMFKVTFTFYQSFFRGFIKDGEEMLFGIESNLFDPNSLSKENKNEPMYYDSVKTIYSYRVRDQFLRQFNSFPDTWEPRKERKYVGSSEPFIAYHRSKHLMAVLPKVSNQLFIYDFSGEEPVLLHEVNLSHKYRPKVIPEIAKEEEYTSSYPRFTELRFVGERILAEFKTRIPEDILKRLMTQSSRVDDLPEYLEAKRNFVKTYYLVIEGGKQVGVVEGLPVPGELDFTTESGKIYVNDNRNPKEERGYNVFFQLKFKK</sequence>
<dbReference type="KEGG" id="cmr:Cycma_0813"/>
<accession>G0J3E8</accession>